<comment type="caution">
    <text evidence="4">The sequence shown here is derived from an EMBL/GenBank/DDBJ whole genome shotgun (WGS) entry which is preliminary data.</text>
</comment>
<dbReference type="PANTHER" id="PTHR13677:SF0">
    <property type="entry name" value="LD41638P"/>
    <property type="match status" value="1"/>
</dbReference>
<evidence type="ECO:0000256" key="1">
    <source>
        <dbReference type="ARBA" id="ARBA00007159"/>
    </source>
</evidence>
<dbReference type="Proteomes" id="UP000574390">
    <property type="component" value="Unassembled WGS sequence"/>
</dbReference>
<feature type="compositionally biased region" description="Polar residues" evidence="2">
    <location>
        <begin position="271"/>
        <end position="280"/>
    </location>
</feature>
<accession>A0A7J6T2C7</accession>
<dbReference type="AlphaFoldDB" id="A0A7J6T2C7"/>
<feature type="region of interest" description="Disordered" evidence="2">
    <location>
        <begin position="267"/>
        <end position="288"/>
    </location>
</feature>
<reference evidence="4 5" key="1">
    <citation type="submission" date="2020-04" db="EMBL/GenBank/DDBJ databases">
        <title>Perkinsus olseni comparative genomics.</title>
        <authorList>
            <person name="Bogema D.R."/>
        </authorList>
    </citation>
    <scope>NUCLEOTIDE SEQUENCE [LARGE SCALE GENOMIC DNA]</scope>
    <source>
        <strain evidence="4">ATCC PRA-205</strain>
    </source>
</reference>
<feature type="domain" description="UDENN" evidence="3">
    <location>
        <begin position="42"/>
        <end position="679"/>
    </location>
</feature>
<dbReference type="GO" id="GO:0055037">
    <property type="term" value="C:recycling endosome"/>
    <property type="evidence" value="ECO:0007669"/>
    <property type="project" value="TreeGrafter"/>
</dbReference>
<feature type="region of interest" description="Disordered" evidence="2">
    <location>
        <begin position="1"/>
        <end position="22"/>
    </location>
</feature>
<dbReference type="InterPro" id="IPR024224">
    <property type="entry name" value="DENND6"/>
</dbReference>
<evidence type="ECO:0000259" key="3">
    <source>
        <dbReference type="PROSITE" id="PS50211"/>
    </source>
</evidence>
<feature type="region of interest" description="Disordered" evidence="2">
    <location>
        <begin position="734"/>
        <end position="769"/>
    </location>
</feature>
<comment type="similarity">
    <text evidence="1">Belongs to the DENND6 family.</text>
</comment>
<proteinExistence type="inferred from homology"/>
<dbReference type="InterPro" id="IPR037516">
    <property type="entry name" value="Tripartite_DENN"/>
</dbReference>
<evidence type="ECO:0000313" key="5">
    <source>
        <dbReference type="Proteomes" id="UP000574390"/>
    </source>
</evidence>
<dbReference type="GO" id="GO:0005085">
    <property type="term" value="F:guanyl-nucleotide exchange factor activity"/>
    <property type="evidence" value="ECO:0007669"/>
    <property type="project" value="InterPro"/>
</dbReference>
<gene>
    <name evidence="4" type="primary">DENND6A_1</name>
    <name evidence="4" type="ORF">FOZ62_001099</name>
</gene>
<dbReference type="PANTHER" id="PTHR13677">
    <property type="entry name" value="LD41638P"/>
    <property type="match status" value="1"/>
</dbReference>
<protein>
    <submittedName>
        <fullName evidence="4">Protein dennd6a</fullName>
    </submittedName>
</protein>
<evidence type="ECO:0000256" key="2">
    <source>
        <dbReference type="SAM" id="MobiDB-lite"/>
    </source>
</evidence>
<dbReference type="PROSITE" id="PS50211">
    <property type="entry name" value="DENN"/>
    <property type="match status" value="1"/>
</dbReference>
<sequence>MDTPAAGAMDHSGDGKDTVEGAPNLAEQPHAVRDASPNEWLVCTAAFAFDLEVGQAVECMYPVGALSPRDAKTLSFLAFPDSNLTRADTEDISCLYSFRFRCQDPVMSDDFFEAGSTSDKSRYLFATCLFRQHRDEDNPRGFYQKTIAVISRHPFTDLWSRVVSGPMIEAYAAAEQYGRCSQVLQQVWMDTCKWPKPKPAKARLQFRTEWAIMEVFRGPPLSTAHSSQKATLSILSTRISYLVPIGGSVTKPYRKVVVSNPNSSPVGPSAILTSPRTPVSGSRERPKERVCGVGDVSLEKTLTYLYTDSGQIEGPARKHGTLRGLLSATKRPPGEKSADPRALSLTSTLQGHQVPWFLYSEVSVSRSLWPLMGSLWHLWEMAITGVPMLVYTPRQLPSAASNAVFAILSLMQPVQYKGDYRPYFTIYDPDYEYYKTAPAGALRPCILGITSPMAFAQLSQNFPAVVVLDSADGDESDQKGEAPPLADKVIIQQQGCSYVAISPILCSSSSNTRTLTSKFMEVTGAASVMAAMDGTGGNGGGQGEDYRKDVGRWKLDLPPNASVLKQLQIVSPKDGEERRAAAFAIDDAILNQHFQTLTCCFLAPFIDPYLSVEKAKRSIKSSPLSPTPLLPPFDLPTLLASLSLPPDCPEPLNGLRPIKLAELYRKFVVESPNFGPWIRSQREKAFERIVRYHAKVLCDGKGITQCAASLRNIADFDSAITVVRQVRDDPSVRRLSRLSKASSSPVQTPAGSSGSSDETREGKSPRQQNLLQVRLSDTIRLLSALRKDFIQSHVQVF</sequence>
<feature type="compositionally biased region" description="Polar residues" evidence="2">
    <location>
        <begin position="745"/>
        <end position="756"/>
    </location>
</feature>
<evidence type="ECO:0000313" key="4">
    <source>
        <dbReference type="EMBL" id="KAF4738560.1"/>
    </source>
</evidence>
<organism evidence="4 5">
    <name type="scientific">Perkinsus olseni</name>
    <name type="common">Perkinsus atlanticus</name>
    <dbReference type="NCBI Taxonomy" id="32597"/>
    <lineage>
        <taxon>Eukaryota</taxon>
        <taxon>Sar</taxon>
        <taxon>Alveolata</taxon>
        <taxon>Perkinsozoa</taxon>
        <taxon>Perkinsea</taxon>
        <taxon>Perkinsida</taxon>
        <taxon>Perkinsidae</taxon>
        <taxon>Perkinsus</taxon>
    </lineage>
</organism>
<dbReference type="EMBL" id="JABANM010010917">
    <property type="protein sequence ID" value="KAF4738560.1"/>
    <property type="molecule type" value="Genomic_DNA"/>
</dbReference>
<name>A0A7J6T2C7_PEROL</name>